<proteinExistence type="inferred from homology"/>
<comment type="similarity">
    <text evidence="1">Belongs to the carbohydrate kinase PfkB family.</text>
</comment>
<keyword evidence="2" id="KW-0808">Transferase</keyword>
<sequence>MRTCIIAISNLLFMLNQENILVFGELLLRFSSTEDQFISKNHTVSLFPGGSEANVSASLGQWGIPCAYVSCVPENALAANALQSLADLGVNTNKTLLQGSRMGLYFLLSANGLTSGEVVYDRKYSSFSTLLPGVINWDEVLEGHTWFHWTALTPALNENMAAVCKEALQAARKKGLKISVDLNYRSRLWDYGKQPIAVMPELVQYCDVIMGNIWAVNKMLGIPVDENLNRQTTVDTYTVHASASAKAVFAAFPQCKHIAYTFRFMDNPRHNLFYGTYHNAEGDYRSAVLETNEVVDRIGSGDAFMAGLIYGLTSSTNGQEIIDKATSSGYRKLFVKGDFGDGAI</sequence>
<dbReference type="Proteomes" id="UP000192756">
    <property type="component" value="Unassembled WGS sequence"/>
</dbReference>
<evidence type="ECO:0000313" key="6">
    <source>
        <dbReference type="Proteomes" id="UP000192756"/>
    </source>
</evidence>
<dbReference type="PANTHER" id="PTHR43320:SF2">
    <property type="entry name" value="2-DEHYDRO-3-DEOXYGLUCONOKINASE_2-DEHYDRO-3-DEOXYGALACTONOKINASE"/>
    <property type="match status" value="1"/>
</dbReference>
<dbReference type="SUPFAM" id="SSF53613">
    <property type="entry name" value="Ribokinase-like"/>
    <property type="match status" value="1"/>
</dbReference>
<dbReference type="InterPro" id="IPR052700">
    <property type="entry name" value="Carb_kinase_PfkB-like"/>
</dbReference>
<keyword evidence="3 5" id="KW-0418">Kinase</keyword>
<dbReference type="EMBL" id="FWXT01000002">
    <property type="protein sequence ID" value="SMC90656.1"/>
    <property type="molecule type" value="Genomic_DNA"/>
</dbReference>
<name>A0A1W2D0E9_9SPHI</name>
<dbReference type="InterPro" id="IPR029056">
    <property type="entry name" value="Ribokinase-like"/>
</dbReference>
<evidence type="ECO:0000256" key="1">
    <source>
        <dbReference type="ARBA" id="ARBA00010688"/>
    </source>
</evidence>
<dbReference type="InterPro" id="IPR011611">
    <property type="entry name" value="PfkB_dom"/>
</dbReference>
<organism evidence="5 6">
    <name type="scientific">Pedobacter africanus</name>
    <dbReference type="NCBI Taxonomy" id="151894"/>
    <lineage>
        <taxon>Bacteria</taxon>
        <taxon>Pseudomonadati</taxon>
        <taxon>Bacteroidota</taxon>
        <taxon>Sphingobacteriia</taxon>
        <taxon>Sphingobacteriales</taxon>
        <taxon>Sphingobacteriaceae</taxon>
        <taxon>Pedobacter</taxon>
    </lineage>
</organism>
<evidence type="ECO:0000259" key="4">
    <source>
        <dbReference type="Pfam" id="PF00294"/>
    </source>
</evidence>
<dbReference type="Pfam" id="PF00294">
    <property type="entry name" value="PfkB"/>
    <property type="match status" value="1"/>
</dbReference>
<dbReference type="Gene3D" id="3.40.1190.20">
    <property type="match status" value="1"/>
</dbReference>
<evidence type="ECO:0000313" key="5">
    <source>
        <dbReference type="EMBL" id="SMC90656.1"/>
    </source>
</evidence>
<protein>
    <submittedName>
        <fullName evidence="5">2-dehydro-3-deoxygluconokinase</fullName>
    </submittedName>
</protein>
<dbReference type="AlphaFoldDB" id="A0A1W2D0E9"/>
<dbReference type="GO" id="GO:0016301">
    <property type="term" value="F:kinase activity"/>
    <property type="evidence" value="ECO:0007669"/>
    <property type="project" value="UniProtKB-KW"/>
</dbReference>
<dbReference type="STRING" id="151894.SAMN04488524_3448"/>
<reference evidence="6" key="1">
    <citation type="submission" date="2017-04" db="EMBL/GenBank/DDBJ databases">
        <authorList>
            <person name="Varghese N."/>
            <person name="Submissions S."/>
        </authorList>
    </citation>
    <scope>NUCLEOTIDE SEQUENCE [LARGE SCALE GENOMIC DNA]</scope>
    <source>
        <strain evidence="6">DSM 12126</strain>
    </source>
</reference>
<gene>
    <name evidence="5" type="ORF">SAMN04488524_3448</name>
</gene>
<dbReference type="PANTHER" id="PTHR43320">
    <property type="entry name" value="SUGAR KINASE"/>
    <property type="match status" value="1"/>
</dbReference>
<evidence type="ECO:0000256" key="3">
    <source>
        <dbReference type="ARBA" id="ARBA00022777"/>
    </source>
</evidence>
<feature type="domain" description="Carbohydrate kinase PfkB" evidence="4">
    <location>
        <begin position="18"/>
        <end position="223"/>
    </location>
</feature>
<dbReference type="CDD" id="cd01166">
    <property type="entry name" value="KdgK"/>
    <property type="match status" value="1"/>
</dbReference>
<keyword evidence="6" id="KW-1185">Reference proteome</keyword>
<evidence type="ECO:0000256" key="2">
    <source>
        <dbReference type="ARBA" id="ARBA00022679"/>
    </source>
</evidence>
<accession>A0A1W2D0E9</accession>